<dbReference type="SUPFAM" id="SSF52768">
    <property type="entry name" value="Arginase/deacetylase"/>
    <property type="match status" value="1"/>
</dbReference>
<proteinExistence type="predicted"/>
<organism evidence="4 5">
    <name type="scientific">Escallonia herrerae</name>
    <dbReference type="NCBI Taxonomy" id="1293975"/>
    <lineage>
        <taxon>Eukaryota</taxon>
        <taxon>Viridiplantae</taxon>
        <taxon>Streptophyta</taxon>
        <taxon>Embryophyta</taxon>
        <taxon>Tracheophyta</taxon>
        <taxon>Spermatophyta</taxon>
        <taxon>Magnoliopsida</taxon>
        <taxon>eudicotyledons</taxon>
        <taxon>Gunneridae</taxon>
        <taxon>Pentapetalae</taxon>
        <taxon>asterids</taxon>
        <taxon>campanulids</taxon>
        <taxon>Escalloniales</taxon>
        <taxon>Escalloniaceae</taxon>
        <taxon>Escallonia</taxon>
    </lineage>
</organism>
<dbReference type="AlphaFoldDB" id="A0AA88XAH5"/>
<evidence type="ECO:0000259" key="3">
    <source>
        <dbReference type="Pfam" id="PF00850"/>
    </source>
</evidence>
<keyword evidence="1" id="KW-0678">Repressor</keyword>
<dbReference type="GO" id="GO:0004407">
    <property type="term" value="F:histone deacetylase activity"/>
    <property type="evidence" value="ECO:0007669"/>
    <property type="project" value="TreeGrafter"/>
</dbReference>
<dbReference type="GO" id="GO:0040029">
    <property type="term" value="P:epigenetic regulation of gene expression"/>
    <property type="evidence" value="ECO:0007669"/>
    <property type="project" value="TreeGrafter"/>
</dbReference>
<reference evidence="4" key="1">
    <citation type="submission" date="2022-12" db="EMBL/GenBank/DDBJ databases">
        <title>Draft genome assemblies for two species of Escallonia (Escalloniales).</title>
        <authorList>
            <person name="Chanderbali A."/>
            <person name="Dervinis C."/>
            <person name="Anghel I."/>
            <person name="Soltis D."/>
            <person name="Soltis P."/>
            <person name="Zapata F."/>
        </authorList>
    </citation>
    <scope>NUCLEOTIDE SEQUENCE</scope>
    <source>
        <strain evidence="4">UCBG64.0493</strain>
        <tissue evidence="4">Leaf</tissue>
    </source>
</reference>
<dbReference type="EMBL" id="JAVXUP010000011">
    <property type="protein sequence ID" value="KAK3043087.1"/>
    <property type="molecule type" value="Genomic_DNA"/>
</dbReference>
<name>A0AA88XAH5_9ASTE</name>
<protein>
    <recommendedName>
        <fullName evidence="3">Histone deacetylase domain-containing protein</fullName>
    </recommendedName>
</protein>
<dbReference type="InterPro" id="IPR023801">
    <property type="entry name" value="His_deacetylse_dom"/>
</dbReference>
<accession>A0AA88XAH5</accession>
<sequence>MGMAAMAICVCLEAMFAEDNHVLFVHTQQHVEFIKIMISTKVSRKDNKLANDNNAYFNQGLSQAVFTAGGCVVKCYQKGISTCSQLAMKVAKGEINSEFDVVRLPGHNAEGGEAKGLCLLNDVAVARPSLS</sequence>
<evidence type="ECO:0000313" key="5">
    <source>
        <dbReference type="Proteomes" id="UP001188597"/>
    </source>
</evidence>
<dbReference type="Gene3D" id="3.40.800.20">
    <property type="entry name" value="Histone deacetylase domain"/>
    <property type="match status" value="1"/>
</dbReference>
<dbReference type="InterPro" id="IPR037138">
    <property type="entry name" value="His_deacetylse_dom_sf"/>
</dbReference>
<dbReference type="Proteomes" id="UP001188597">
    <property type="component" value="Unassembled WGS sequence"/>
</dbReference>
<feature type="domain" description="Histone deacetylase" evidence="3">
    <location>
        <begin position="12"/>
        <end position="126"/>
    </location>
</feature>
<dbReference type="PANTHER" id="PTHR10625">
    <property type="entry name" value="HISTONE DEACETYLASE HDAC1-RELATED"/>
    <property type="match status" value="1"/>
</dbReference>
<comment type="caution">
    <text evidence="4">The sequence shown here is derived from an EMBL/GenBank/DDBJ whole genome shotgun (WGS) entry which is preliminary data.</text>
</comment>
<evidence type="ECO:0000256" key="1">
    <source>
        <dbReference type="ARBA" id="ARBA00022491"/>
    </source>
</evidence>
<dbReference type="GO" id="GO:0000118">
    <property type="term" value="C:histone deacetylase complex"/>
    <property type="evidence" value="ECO:0007669"/>
    <property type="project" value="TreeGrafter"/>
</dbReference>
<keyword evidence="5" id="KW-1185">Reference proteome</keyword>
<gene>
    <name evidence="4" type="ORF">RJ639_001202</name>
</gene>
<keyword evidence="2" id="KW-0156">Chromatin regulator</keyword>
<dbReference type="InterPro" id="IPR023696">
    <property type="entry name" value="Ureohydrolase_dom_sf"/>
</dbReference>
<dbReference type="GO" id="GO:0005737">
    <property type="term" value="C:cytoplasm"/>
    <property type="evidence" value="ECO:0007669"/>
    <property type="project" value="TreeGrafter"/>
</dbReference>
<evidence type="ECO:0000313" key="4">
    <source>
        <dbReference type="EMBL" id="KAK3043087.1"/>
    </source>
</evidence>
<evidence type="ECO:0000256" key="2">
    <source>
        <dbReference type="ARBA" id="ARBA00022853"/>
    </source>
</evidence>
<dbReference type="PANTHER" id="PTHR10625:SF25">
    <property type="entry name" value="HISTONE DEACETYLASE 18-RELATED"/>
    <property type="match status" value="1"/>
</dbReference>
<dbReference type="Pfam" id="PF00850">
    <property type="entry name" value="Hist_deacetyl"/>
    <property type="match status" value="1"/>
</dbReference>